<keyword evidence="2 6" id="KW-0812">Transmembrane</keyword>
<sequence length="534" mass="59958">MQITHAEKDYRIQRELLASNHPLSHTELHEGNSPGALGKHILHPIPSDPSSLEVVVPNSKVRVAFRWSLLTLAMQSSFLGFLPGESKNRLPPPAVLLGSPGIAFLRQLFFLDYQQKQLLWAFKRAIKLNMAQRPSGLYLAWMYFFGSLYLVVPIAGVTLNAWVIYRLLRIARANRHRFETTSALPLCAMSFGDSICLLAQLSQAVFHFLTRTPALRAVPAELLALFCKADLFLMHATSAFSVWCWLLLSVLRYIAVFHPLAYRNLWRQPRHALLLMAVSIGLLELWIPATVTYNARHKSCSEASDAFLSKSIQVPFHSGPTSMPLIQAYHLLDIVFSYAVPSCLRLGLDALVLSHCYLRKLSAWWDPSPKKTLLRRSVGSPHTLRRKRAMVVRSALVSAVNLCCNLPSHLLRLLLTLQEEPVSPRSLERHHSSLDAPPAALDRLRRGRLADALLFPVHLQRPLPLLHHLRNGSALPRRVETQRLGPVARLALYKGFIGKSMRFVRGRSRGARGGTPRVAGSAPWRRSPGPETKT</sequence>
<organism evidence="8 9">
    <name type="scientific">Steinernema glaseri</name>
    <dbReference type="NCBI Taxonomy" id="37863"/>
    <lineage>
        <taxon>Eukaryota</taxon>
        <taxon>Metazoa</taxon>
        <taxon>Ecdysozoa</taxon>
        <taxon>Nematoda</taxon>
        <taxon>Chromadorea</taxon>
        <taxon>Rhabditida</taxon>
        <taxon>Tylenchina</taxon>
        <taxon>Panagrolaimomorpha</taxon>
        <taxon>Strongyloidoidea</taxon>
        <taxon>Steinernematidae</taxon>
        <taxon>Steinernema</taxon>
    </lineage>
</organism>
<evidence type="ECO:0000256" key="3">
    <source>
        <dbReference type="ARBA" id="ARBA00022989"/>
    </source>
</evidence>
<evidence type="ECO:0000256" key="2">
    <source>
        <dbReference type="ARBA" id="ARBA00022692"/>
    </source>
</evidence>
<dbReference type="GO" id="GO:0016020">
    <property type="term" value="C:membrane"/>
    <property type="evidence" value="ECO:0007669"/>
    <property type="project" value="UniProtKB-SubCell"/>
</dbReference>
<reference evidence="9" key="1">
    <citation type="submission" date="2016-11" db="UniProtKB">
        <authorList>
            <consortium name="WormBaseParasite"/>
        </authorList>
    </citation>
    <scope>IDENTIFICATION</scope>
</reference>
<dbReference type="PROSITE" id="PS50262">
    <property type="entry name" value="G_PROTEIN_RECEP_F1_2"/>
    <property type="match status" value="1"/>
</dbReference>
<evidence type="ECO:0000259" key="7">
    <source>
        <dbReference type="PROSITE" id="PS50262"/>
    </source>
</evidence>
<dbReference type="PANTHER" id="PTHR24224">
    <property type="entry name" value="CARDIOACCELERATORY PEPTIDE RECEPTOR-RELATED"/>
    <property type="match status" value="1"/>
</dbReference>
<accession>A0A1I7Z4A1</accession>
<keyword evidence="4 6" id="KW-0472">Membrane</keyword>
<dbReference type="InterPro" id="IPR017452">
    <property type="entry name" value="GPCR_Rhodpsn_7TM"/>
</dbReference>
<feature type="region of interest" description="Disordered" evidence="5">
    <location>
        <begin position="507"/>
        <end position="534"/>
    </location>
</feature>
<proteinExistence type="predicted"/>
<dbReference type="Pfam" id="PF00001">
    <property type="entry name" value="7tm_1"/>
    <property type="match status" value="1"/>
</dbReference>
<protein>
    <submittedName>
        <fullName evidence="9">G_PROTEIN_RECEP_F1_2 domain-containing protein</fullName>
    </submittedName>
</protein>
<dbReference type="GO" id="GO:0004930">
    <property type="term" value="F:G protein-coupled receptor activity"/>
    <property type="evidence" value="ECO:0007669"/>
    <property type="project" value="InterPro"/>
</dbReference>
<dbReference type="Proteomes" id="UP000095287">
    <property type="component" value="Unplaced"/>
</dbReference>
<dbReference type="SUPFAM" id="SSF81321">
    <property type="entry name" value="Family A G protein-coupled receptor-like"/>
    <property type="match status" value="1"/>
</dbReference>
<dbReference type="WBParaSite" id="L893_g22707.t1">
    <property type="protein sequence ID" value="L893_g22707.t1"/>
    <property type="gene ID" value="L893_g22707"/>
</dbReference>
<keyword evidence="8" id="KW-1185">Reference proteome</keyword>
<evidence type="ECO:0000256" key="4">
    <source>
        <dbReference type="ARBA" id="ARBA00023136"/>
    </source>
</evidence>
<feature type="transmembrane region" description="Helical" evidence="6">
    <location>
        <begin position="138"/>
        <end position="165"/>
    </location>
</feature>
<name>A0A1I7Z4A1_9BILA</name>
<dbReference type="PANTHER" id="PTHR24224:SF37">
    <property type="entry name" value="G-PROTEIN COUPLED RECEPTORS FAMILY 1 PROFILE DOMAIN-CONTAINING PROTEIN"/>
    <property type="match status" value="1"/>
</dbReference>
<dbReference type="AlphaFoldDB" id="A0A1I7Z4A1"/>
<evidence type="ECO:0000256" key="1">
    <source>
        <dbReference type="ARBA" id="ARBA00004370"/>
    </source>
</evidence>
<dbReference type="InterPro" id="IPR000276">
    <property type="entry name" value="GPCR_Rhodpsn"/>
</dbReference>
<comment type="subcellular location">
    <subcellularLocation>
        <location evidence="1">Membrane</location>
    </subcellularLocation>
</comment>
<evidence type="ECO:0000256" key="5">
    <source>
        <dbReference type="SAM" id="MobiDB-lite"/>
    </source>
</evidence>
<feature type="transmembrane region" description="Helical" evidence="6">
    <location>
        <begin position="229"/>
        <end position="251"/>
    </location>
</feature>
<evidence type="ECO:0000256" key="6">
    <source>
        <dbReference type="SAM" id="Phobius"/>
    </source>
</evidence>
<dbReference type="Gene3D" id="1.20.1070.10">
    <property type="entry name" value="Rhodopsin 7-helix transmembrane proteins"/>
    <property type="match status" value="1"/>
</dbReference>
<evidence type="ECO:0000313" key="9">
    <source>
        <dbReference type="WBParaSite" id="L893_g22707.t1"/>
    </source>
</evidence>
<keyword evidence="3 6" id="KW-1133">Transmembrane helix</keyword>
<feature type="transmembrane region" description="Helical" evidence="6">
    <location>
        <begin position="272"/>
        <end position="291"/>
    </location>
</feature>
<evidence type="ECO:0000313" key="8">
    <source>
        <dbReference type="Proteomes" id="UP000095287"/>
    </source>
</evidence>
<feature type="domain" description="G-protein coupled receptors family 1 profile" evidence="7">
    <location>
        <begin position="159"/>
        <end position="278"/>
    </location>
</feature>
<dbReference type="InterPro" id="IPR052665">
    <property type="entry name" value="Neuropeptide-GPCR"/>
</dbReference>